<keyword evidence="3" id="KW-1185">Reference proteome</keyword>
<protein>
    <recommendedName>
        <fullName evidence="1">DUF4817 domain-containing protein</fullName>
    </recommendedName>
</protein>
<dbReference type="EMBL" id="JAJSOF020000033">
    <property type="protein sequence ID" value="KAJ4429802.1"/>
    <property type="molecule type" value="Genomic_DNA"/>
</dbReference>
<proteinExistence type="predicted"/>
<dbReference type="Proteomes" id="UP001148838">
    <property type="component" value="Unassembled WGS sequence"/>
</dbReference>
<reference evidence="2 3" key="1">
    <citation type="journal article" date="2022" name="Allergy">
        <title>Genome assembly and annotation of Periplaneta americana reveal a comprehensive cockroach allergen profile.</title>
        <authorList>
            <person name="Wang L."/>
            <person name="Xiong Q."/>
            <person name="Saelim N."/>
            <person name="Wang L."/>
            <person name="Nong W."/>
            <person name="Wan A.T."/>
            <person name="Shi M."/>
            <person name="Liu X."/>
            <person name="Cao Q."/>
            <person name="Hui J.H.L."/>
            <person name="Sookrung N."/>
            <person name="Leung T.F."/>
            <person name="Tungtrongchitr A."/>
            <person name="Tsui S.K.W."/>
        </authorList>
    </citation>
    <scope>NUCLEOTIDE SEQUENCE [LARGE SCALE GENOMIC DNA]</scope>
    <source>
        <strain evidence="2">PWHHKU_190912</strain>
    </source>
</reference>
<dbReference type="InterPro" id="IPR032135">
    <property type="entry name" value="DUF4817"/>
</dbReference>
<organism evidence="2 3">
    <name type="scientific">Periplaneta americana</name>
    <name type="common">American cockroach</name>
    <name type="synonym">Blatta americana</name>
    <dbReference type="NCBI Taxonomy" id="6978"/>
    <lineage>
        <taxon>Eukaryota</taxon>
        <taxon>Metazoa</taxon>
        <taxon>Ecdysozoa</taxon>
        <taxon>Arthropoda</taxon>
        <taxon>Hexapoda</taxon>
        <taxon>Insecta</taxon>
        <taxon>Pterygota</taxon>
        <taxon>Neoptera</taxon>
        <taxon>Polyneoptera</taxon>
        <taxon>Dictyoptera</taxon>
        <taxon>Blattodea</taxon>
        <taxon>Blattoidea</taxon>
        <taxon>Blattidae</taxon>
        <taxon>Blattinae</taxon>
        <taxon>Periplaneta</taxon>
    </lineage>
</organism>
<comment type="caution">
    <text evidence="2">The sequence shown here is derived from an EMBL/GenBank/DDBJ whole genome shotgun (WGS) entry which is preliminary data.</text>
</comment>
<dbReference type="Pfam" id="PF16087">
    <property type="entry name" value="DUF4817"/>
    <property type="match status" value="1"/>
</dbReference>
<sequence>MEKNGTCKWTDRIRNEAVLERVDEERIMLKLIRKRKKNWLGHWLRRNCLLKDALEVMVNGKIVQNRRRYQIIDNIWIICGDKEEDRIQVQSNHQLRMDVYTFPELADMVMCYGEARGNGRRALHMYQQQFQNRNQPHHTMFARLYQRLRDDESLPRRIADEPREFNLPTLPQRCITCEAEKLPSKYGVHSEDCHNPGDLRNYAVKLTGFLEFGKDAATLPPRGFDGHLSILLNEGCDWLLTRGDKISVRVRKTFIYDNQLVGGSRRRLDWAEDSGRHIPTRHDLLNEFNGLLADCPSRLHSQATKGNIEGGEFDPVLWIEFVVAQWSKRLVRRIKDPEVLCLKLVLSLSDPVNCRIHAGADYNLISQGRSPRCVITSQPNPPVYLGDLILVVYVFQEGVPTYAQQWNKE</sequence>
<gene>
    <name evidence="2" type="ORF">ANN_22006</name>
</gene>
<name>A0ABQ8S7X0_PERAM</name>
<evidence type="ECO:0000259" key="1">
    <source>
        <dbReference type="Pfam" id="PF16087"/>
    </source>
</evidence>
<evidence type="ECO:0000313" key="3">
    <source>
        <dbReference type="Proteomes" id="UP001148838"/>
    </source>
</evidence>
<evidence type="ECO:0000313" key="2">
    <source>
        <dbReference type="EMBL" id="KAJ4429802.1"/>
    </source>
</evidence>
<feature type="domain" description="DUF4817" evidence="1">
    <location>
        <begin position="101"/>
        <end position="150"/>
    </location>
</feature>
<accession>A0ABQ8S7X0</accession>